<gene>
    <name evidence="10" type="primary">tolQ</name>
    <name evidence="12" type="ORF">A9404_09795</name>
</gene>
<evidence type="ECO:0000313" key="13">
    <source>
        <dbReference type="Proteomes" id="UP000078596"/>
    </source>
</evidence>
<feature type="domain" description="MotA/TolQ/ExbB proton channel" evidence="11">
    <location>
        <begin position="80"/>
        <end position="207"/>
    </location>
</feature>
<dbReference type="InterPro" id="IPR050790">
    <property type="entry name" value="ExbB/TolQ_transport"/>
</dbReference>
<dbReference type="PANTHER" id="PTHR30625:SF3">
    <property type="entry name" value="TOL-PAL SYSTEM PROTEIN TOLQ"/>
    <property type="match status" value="1"/>
</dbReference>
<dbReference type="HAMAP" id="MF_02202">
    <property type="entry name" value="TolQ"/>
    <property type="match status" value="1"/>
</dbReference>
<dbReference type="OrthoDB" id="9805133at2"/>
<keyword evidence="8 10" id="KW-0472">Membrane</keyword>
<dbReference type="Proteomes" id="UP000078596">
    <property type="component" value="Chromosome"/>
</dbReference>
<keyword evidence="9 10" id="KW-0131">Cell cycle</keyword>
<dbReference type="GO" id="GO:0043213">
    <property type="term" value="P:bacteriocin transport"/>
    <property type="evidence" value="ECO:0007669"/>
    <property type="project" value="InterPro"/>
</dbReference>
<evidence type="ECO:0000313" key="12">
    <source>
        <dbReference type="EMBL" id="ANJ67636.1"/>
    </source>
</evidence>
<evidence type="ECO:0000256" key="9">
    <source>
        <dbReference type="ARBA" id="ARBA00023306"/>
    </source>
</evidence>
<evidence type="ECO:0000256" key="10">
    <source>
        <dbReference type="HAMAP-Rule" id="MF_02202"/>
    </source>
</evidence>
<dbReference type="GO" id="GO:0051301">
    <property type="term" value="P:cell division"/>
    <property type="evidence" value="ECO:0007669"/>
    <property type="project" value="UniProtKB-UniRule"/>
</dbReference>
<keyword evidence="6 10" id="KW-0812">Transmembrane</keyword>
<feature type="transmembrane region" description="Helical" evidence="10">
    <location>
        <begin position="20"/>
        <end position="37"/>
    </location>
</feature>
<dbReference type="Pfam" id="PF01618">
    <property type="entry name" value="MotA_ExbB"/>
    <property type="match status" value="1"/>
</dbReference>
<evidence type="ECO:0000256" key="7">
    <source>
        <dbReference type="ARBA" id="ARBA00022989"/>
    </source>
</evidence>
<keyword evidence="4 10" id="KW-0997">Cell inner membrane</keyword>
<keyword evidence="3 10" id="KW-1003">Cell membrane</keyword>
<dbReference type="GO" id="GO:0017038">
    <property type="term" value="P:protein import"/>
    <property type="evidence" value="ECO:0007669"/>
    <property type="project" value="TreeGrafter"/>
</dbReference>
<feature type="transmembrane region" description="Helical" evidence="10">
    <location>
        <begin position="128"/>
        <end position="151"/>
    </location>
</feature>
<evidence type="ECO:0000259" key="11">
    <source>
        <dbReference type="Pfam" id="PF01618"/>
    </source>
</evidence>
<dbReference type="InterPro" id="IPR002898">
    <property type="entry name" value="MotA_ExbB_proton_chnl"/>
</dbReference>
<keyword evidence="5 10" id="KW-0132">Cell division</keyword>
<accession>A0A191ZIB1</accession>
<keyword evidence="7 10" id="KW-1133">Transmembrane helix</keyword>
<evidence type="ECO:0000256" key="1">
    <source>
        <dbReference type="ARBA" id="ARBA00004651"/>
    </source>
</evidence>
<dbReference type="InterPro" id="IPR014163">
    <property type="entry name" value="Tol-Pal_TolQ"/>
</dbReference>
<proteinExistence type="inferred from homology"/>
<evidence type="ECO:0000256" key="2">
    <source>
        <dbReference type="ARBA" id="ARBA00010442"/>
    </source>
</evidence>
<organism evidence="12 13">
    <name type="scientific">Halothiobacillus diazotrophicus</name>
    <dbReference type="NCBI Taxonomy" id="1860122"/>
    <lineage>
        <taxon>Bacteria</taxon>
        <taxon>Pseudomonadati</taxon>
        <taxon>Pseudomonadota</taxon>
        <taxon>Gammaproteobacteria</taxon>
        <taxon>Chromatiales</taxon>
        <taxon>Halothiobacillaceae</taxon>
        <taxon>Halothiobacillus</taxon>
    </lineage>
</organism>
<keyword evidence="13" id="KW-1185">Reference proteome</keyword>
<dbReference type="STRING" id="1860122.A9404_09795"/>
<protein>
    <recommendedName>
        <fullName evidence="10">Tol-Pal system protein TolQ</fullName>
    </recommendedName>
</protein>
<dbReference type="GO" id="GO:0005886">
    <property type="term" value="C:plasma membrane"/>
    <property type="evidence" value="ECO:0007669"/>
    <property type="project" value="UniProtKB-SubCell"/>
</dbReference>
<sequence length="225" mass="24880">MSTEPSVLNLILGASLPVQVVLLILLLASVASWALIFHKSSVLRTARAKARRFEESFWSGGSLTDFYDRLSRDTQPCDGQEAIFEAGFREFRRLRQTEGRSTEELLEGVERAMRVVLHRQIERFEEGLPVLATIGSVSPYVGLFGTVWGIMSAFMSLGNVQNATLASVAPPIAEALIATAMGLFAAIPAVVAYNRYSTQIDELFGRYDRFTDEFLGLLQRQIGGQ</sequence>
<dbReference type="PANTHER" id="PTHR30625">
    <property type="entry name" value="PROTEIN TOLQ"/>
    <property type="match status" value="1"/>
</dbReference>
<name>A0A191ZIB1_9GAMM</name>
<comment type="function">
    <text evidence="10">Part of the Tol-Pal system, which plays a role in outer membrane invagination during cell division and is important for maintaining outer membrane integrity.</text>
</comment>
<dbReference type="KEGG" id="haz:A9404_09795"/>
<comment type="subcellular location">
    <subcellularLocation>
        <location evidence="10">Cell inner membrane</location>
        <topology evidence="10">Multi-pass membrane protein</topology>
    </subcellularLocation>
    <subcellularLocation>
        <location evidence="1">Cell membrane</location>
        <topology evidence="1">Multi-pass membrane protein</topology>
    </subcellularLocation>
</comment>
<reference evidence="12 13" key="1">
    <citation type="submission" date="2016-06" db="EMBL/GenBank/DDBJ databases">
        <title>Insight into the functional genes involving in sulfur oxidation in Pearl River water.</title>
        <authorList>
            <person name="Luo J."/>
            <person name="Tan X."/>
            <person name="Lin W."/>
        </authorList>
    </citation>
    <scope>NUCLEOTIDE SEQUENCE [LARGE SCALE GENOMIC DNA]</scope>
    <source>
        <strain evidence="12 13">LS2</strain>
    </source>
</reference>
<dbReference type="EMBL" id="CP016027">
    <property type="protein sequence ID" value="ANJ67636.1"/>
    <property type="molecule type" value="Genomic_DNA"/>
</dbReference>
<evidence type="ECO:0000256" key="5">
    <source>
        <dbReference type="ARBA" id="ARBA00022618"/>
    </source>
</evidence>
<feature type="transmembrane region" description="Helical" evidence="10">
    <location>
        <begin position="171"/>
        <end position="193"/>
    </location>
</feature>
<evidence type="ECO:0000256" key="4">
    <source>
        <dbReference type="ARBA" id="ARBA00022519"/>
    </source>
</evidence>
<dbReference type="NCBIfam" id="TIGR02796">
    <property type="entry name" value="tolQ"/>
    <property type="match status" value="1"/>
</dbReference>
<comment type="similarity">
    <text evidence="2 10">Belongs to the ExbB/TolQ family.</text>
</comment>
<evidence type="ECO:0000256" key="3">
    <source>
        <dbReference type="ARBA" id="ARBA00022475"/>
    </source>
</evidence>
<evidence type="ECO:0000256" key="8">
    <source>
        <dbReference type="ARBA" id="ARBA00023136"/>
    </source>
</evidence>
<dbReference type="AlphaFoldDB" id="A0A191ZIB1"/>
<dbReference type="RefSeq" id="WP_066100894.1">
    <property type="nucleotide sequence ID" value="NZ_CP016027.1"/>
</dbReference>
<comment type="subunit">
    <text evidence="10">The Tol-Pal system is composed of five core proteins: the inner membrane proteins TolA, TolQ and TolR, the periplasmic protein TolB and the outer membrane protein Pal. They form a network linking the inner and outer membranes and the peptidoglycan layer.</text>
</comment>
<evidence type="ECO:0000256" key="6">
    <source>
        <dbReference type="ARBA" id="ARBA00022692"/>
    </source>
</evidence>